<gene>
    <name evidence="2" type="ORF">F751_2646</name>
</gene>
<dbReference type="KEGG" id="apro:F751_2646"/>
<reference evidence="2 3" key="1">
    <citation type="journal article" date="2014" name="BMC Genomics">
        <title>Oil accumulation mechanisms of the oleaginous microalga Chlorella protothecoides revealed through its genome, transcriptomes, and proteomes.</title>
        <authorList>
            <person name="Gao C."/>
            <person name="Wang Y."/>
            <person name="Shen Y."/>
            <person name="Yan D."/>
            <person name="He X."/>
            <person name="Dai J."/>
            <person name="Wu Q."/>
        </authorList>
    </citation>
    <scope>NUCLEOTIDE SEQUENCE [LARGE SCALE GENOMIC DNA]</scope>
    <source>
        <strain evidence="2 3">0710</strain>
    </source>
</reference>
<accession>A0A087SL25</accession>
<evidence type="ECO:0000313" key="3">
    <source>
        <dbReference type="Proteomes" id="UP000028924"/>
    </source>
</evidence>
<keyword evidence="3" id="KW-1185">Reference proteome</keyword>
<proteinExistence type="predicted"/>
<sequence length="84" mass="8856">MGLRASVRGNFEPSTRRWKGPLRPIGCIGGLPRILHQEASGGKLLDRGPSAPSGEPTHLPPQLLEPASVPQAAPRALLTCKCLA</sequence>
<protein>
    <submittedName>
        <fullName evidence="2">Uncharacterized protein</fullName>
    </submittedName>
</protein>
<dbReference type="AlphaFoldDB" id="A0A087SL25"/>
<evidence type="ECO:0000256" key="1">
    <source>
        <dbReference type="SAM" id="MobiDB-lite"/>
    </source>
</evidence>
<dbReference type="RefSeq" id="XP_011399361.1">
    <property type="nucleotide sequence ID" value="XM_011401059.1"/>
</dbReference>
<dbReference type="GeneID" id="23614037"/>
<feature type="region of interest" description="Disordered" evidence="1">
    <location>
        <begin position="39"/>
        <end position="70"/>
    </location>
</feature>
<name>A0A087SL25_AUXPR</name>
<organism evidence="2 3">
    <name type="scientific">Auxenochlorella protothecoides</name>
    <name type="common">Green microalga</name>
    <name type="synonym">Chlorella protothecoides</name>
    <dbReference type="NCBI Taxonomy" id="3075"/>
    <lineage>
        <taxon>Eukaryota</taxon>
        <taxon>Viridiplantae</taxon>
        <taxon>Chlorophyta</taxon>
        <taxon>core chlorophytes</taxon>
        <taxon>Trebouxiophyceae</taxon>
        <taxon>Chlorellales</taxon>
        <taxon>Chlorellaceae</taxon>
        <taxon>Auxenochlorella</taxon>
    </lineage>
</organism>
<evidence type="ECO:0000313" key="2">
    <source>
        <dbReference type="EMBL" id="KFM26429.1"/>
    </source>
</evidence>
<dbReference type="Proteomes" id="UP000028924">
    <property type="component" value="Unassembled WGS sequence"/>
</dbReference>
<dbReference type="EMBL" id="KL662128">
    <property type="protein sequence ID" value="KFM26429.1"/>
    <property type="molecule type" value="Genomic_DNA"/>
</dbReference>